<dbReference type="InterPro" id="IPR052267">
    <property type="entry name" value="N-DRC_Component"/>
</dbReference>
<evidence type="ECO:0000313" key="1">
    <source>
        <dbReference type="EMBL" id="VDP89205.1"/>
    </source>
</evidence>
<dbReference type="WBParaSite" id="ECPE_0001202401-mRNA-1">
    <property type="protein sequence ID" value="ECPE_0001202401-mRNA-1"/>
    <property type="gene ID" value="ECPE_0001202401"/>
</dbReference>
<gene>
    <name evidence="1" type="ORF">ECPE_LOCUS11989</name>
</gene>
<dbReference type="Proteomes" id="UP000272942">
    <property type="component" value="Unassembled WGS sequence"/>
</dbReference>
<dbReference type="AlphaFoldDB" id="A0A183AYF4"/>
<protein>
    <submittedName>
        <fullName evidence="3">Transposase</fullName>
    </submittedName>
</protein>
<dbReference type="OrthoDB" id="3046016at2759"/>
<dbReference type="PANTHER" id="PTHR14690:SF0">
    <property type="entry name" value="IQ MOTIF CONTAINING WITH AAA DOMAIN 1"/>
    <property type="match status" value="1"/>
</dbReference>
<evidence type="ECO:0000313" key="3">
    <source>
        <dbReference type="WBParaSite" id="ECPE_0001202401-mRNA-1"/>
    </source>
</evidence>
<dbReference type="EMBL" id="UZAN01051934">
    <property type="protein sequence ID" value="VDP89205.1"/>
    <property type="molecule type" value="Genomic_DNA"/>
</dbReference>
<name>A0A183AYF4_9TREM</name>
<proteinExistence type="predicted"/>
<accession>A0A183AYF4</accession>
<dbReference type="PANTHER" id="PTHR14690">
    <property type="entry name" value="IQ MOTIF CONTAINING WITH AAA DOMAIN 1"/>
    <property type="match status" value="1"/>
</dbReference>
<evidence type="ECO:0000313" key="2">
    <source>
        <dbReference type="Proteomes" id="UP000272942"/>
    </source>
</evidence>
<reference evidence="3" key="1">
    <citation type="submission" date="2016-06" db="UniProtKB">
        <authorList>
            <consortium name="WormBaseParasite"/>
        </authorList>
    </citation>
    <scope>IDENTIFICATION</scope>
</reference>
<organism evidence="3">
    <name type="scientific">Echinostoma caproni</name>
    <dbReference type="NCBI Taxonomy" id="27848"/>
    <lineage>
        <taxon>Eukaryota</taxon>
        <taxon>Metazoa</taxon>
        <taxon>Spiralia</taxon>
        <taxon>Lophotrochozoa</taxon>
        <taxon>Platyhelminthes</taxon>
        <taxon>Trematoda</taxon>
        <taxon>Digenea</taxon>
        <taxon>Plagiorchiida</taxon>
        <taxon>Echinostomata</taxon>
        <taxon>Echinostomatoidea</taxon>
        <taxon>Echinostomatidae</taxon>
        <taxon>Echinostoma</taxon>
    </lineage>
</organism>
<keyword evidence="2" id="KW-1185">Reference proteome</keyword>
<sequence length="132" mass="15668">MRHDELVWLGMVPSNLHHVVQKSNMVKLAQRVEAVRRVTQNIYEQEYQDAIIRLKEKVRETEGPDMREAMQDQIRQWFVECRDATGRFPDYPEENEGGSAAIFKEKTPEELERELKEKVSQLCNLPWSRVLR</sequence>
<reference evidence="1 2" key="2">
    <citation type="submission" date="2018-11" db="EMBL/GenBank/DDBJ databases">
        <authorList>
            <consortium name="Pathogen Informatics"/>
        </authorList>
    </citation>
    <scope>NUCLEOTIDE SEQUENCE [LARGE SCALE GENOMIC DNA]</scope>
    <source>
        <strain evidence="1 2">Egypt</strain>
    </source>
</reference>